<evidence type="ECO:0000256" key="1">
    <source>
        <dbReference type="SAM" id="MobiDB-lite"/>
    </source>
</evidence>
<dbReference type="OrthoDB" id="5292518at2759"/>
<proteinExistence type="predicted"/>
<reference evidence="3" key="1">
    <citation type="journal article" date="2020" name="BMC Genomics">
        <title>Correction to: Identification and distribution of gene clusters required for synthesis of sphingolipid metabolism inhibitors in diverse species of the filamentous fungus Fusarium.</title>
        <authorList>
            <person name="Kim H.S."/>
            <person name="Lohmar J.M."/>
            <person name="Busman M."/>
            <person name="Brown D.W."/>
            <person name="Naumann T.A."/>
            <person name="Divon H.H."/>
            <person name="Lysoe E."/>
            <person name="Uhlig S."/>
            <person name="Proctor R.H."/>
        </authorList>
    </citation>
    <scope>NUCLEOTIDE SEQUENCE</scope>
    <source>
        <strain evidence="3">NRRL 22465</strain>
    </source>
</reference>
<comment type="caution">
    <text evidence="3">The sequence shown here is derived from an EMBL/GenBank/DDBJ whole genome shotgun (WGS) entry which is preliminary data.</text>
</comment>
<keyword evidence="2" id="KW-0472">Membrane</keyword>
<evidence type="ECO:0000313" key="3">
    <source>
        <dbReference type="EMBL" id="KAF4983985.1"/>
    </source>
</evidence>
<dbReference type="Proteomes" id="UP000635477">
    <property type="component" value="Unassembled WGS sequence"/>
</dbReference>
<feature type="compositionally biased region" description="Polar residues" evidence="1">
    <location>
        <begin position="463"/>
        <end position="477"/>
    </location>
</feature>
<keyword evidence="4" id="KW-1185">Reference proteome</keyword>
<organism evidence="3 4">
    <name type="scientific">Fusarium zealandicum</name>
    <dbReference type="NCBI Taxonomy" id="1053134"/>
    <lineage>
        <taxon>Eukaryota</taxon>
        <taxon>Fungi</taxon>
        <taxon>Dikarya</taxon>
        <taxon>Ascomycota</taxon>
        <taxon>Pezizomycotina</taxon>
        <taxon>Sordariomycetes</taxon>
        <taxon>Hypocreomycetidae</taxon>
        <taxon>Hypocreales</taxon>
        <taxon>Nectriaceae</taxon>
        <taxon>Fusarium</taxon>
        <taxon>Fusarium staphyleae species complex</taxon>
    </lineage>
</organism>
<keyword evidence="2" id="KW-1133">Transmembrane helix</keyword>
<feature type="transmembrane region" description="Helical" evidence="2">
    <location>
        <begin position="183"/>
        <end position="206"/>
    </location>
</feature>
<feature type="region of interest" description="Disordered" evidence="1">
    <location>
        <begin position="1"/>
        <end position="23"/>
    </location>
</feature>
<feature type="compositionally biased region" description="Low complexity" evidence="1">
    <location>
        <begin position="378"/>
        <end position="390"/>
    </location>
</feature>
<feature type="region of interest" description="Disordered" evidence="1">
    <location>
        <begin position="220"/>
        <end position="296"/>
    </location>
</feature>
<sequence length="477" mass="49658">MRLRKAPRRVELKSAGMSATPSMEVSSTHTLDLPIGQGSYVVGGCCPDGYLCQTADNCVPPSGSPYTYGCPNSQHLCPASLSYGCCPNSMACGVNQCYSTEPVTVTTTMVITTTEDGARTTYRTTTITVETPTEPSAFPTVDSGDDDGVQAVFKYFPSAIPKVSPTSTASDDGNGKGGLSTGALAGIVAGSLAFLVIVLVAAFIIIRHLNKVVAAVSSSKVSDKSNKSNTRPPAKDFKTADSEVDQLSANPLIVPARPVNPGPDSAATSPFGLASGDLSSNDPTPGADGYHAVSGSAGTSRHASFDALGTSDDYFNVAPTGQPRFSQMSRFTGSTVNRSSTDSHGAYTHVRHWSNASEGSDGTSGVIQSPTAELEATPLVPELPSSPSSVAFPREERRRSSGSVASVATRPPMANQRLGSGQRVRSDSASQSALSIVSEEIHGFHGPRDHLVGQTATHRPGTRESNNQQDGTNEQRP</sequence>
<evidence type="ECO:0000313" key="4">
    <source>
        <dbReference type="Proteomes" id="UP000635477"/>
    </source>
</evidence>
<name>A0A8H4XPI8_9HYPO</name>
<feature type="region of interest" description="Disordered" evidence="1">
    <location>
        <begin position="375"/>
        <end position="477"/>
    </location>
</feature>
<dbReference type="CDD" id="cd12087">
    <property type="entry name" value="TM_EGFR-like"/>
    <property type="match status" value="1"/>
</dbReference>
<accession>A0A8H4XPI8</accession>
<dbReference type="EMBL" id="JABEYC010000039">
    <property type="protein sequence ID" value="KAF4983985.1"/>
    <property type="molecule type" value="Genomic_DNA"/>
</dbReference>
<reference evidence="3" key="2">
    <citation type="submission" date="2020-05" db="EMBL/GenBank/DDBJ databases">
        <authorList>
            <person name="Kim H.-S."/>
            <person name="Proctor R.H."/>
            <person name="Brown D.W."/>
        </authorList>
    </citation>
    <scope>NUCLEOTIDE SEQUENCE</scope>
    <source>
        <strain evidence="3">NRRL 22465</strain>
    </source>
</reference>
<evidence type="ECO:0000256" key="2">
    <source>
        <dbReference type="SAM" id="Phobius"/>
    </source>
</evidence>
<keyword evidence="2" id="KW-0812">Transmembrane</keyword>
<gene>
    <name evidence="3" type="ORF">FZEAL_739</name>
</gene>
<dbReference type="AlphaFoldDB" id="A0A8H4XPI8"/>
<protein>
    <submittedName>
        <fullName evidence="3">Uncharacterized protein</fullName>
    </submittedName>
</protein>
<feature type="compositionally biased region" description="Basic and acidic residues" evidence="1">
    <location>
        <begin position="439"/>
        <end position="451"/>
    </location>
</feature>